<dbReference type="InterPro" id="IPR001163">
    <property type="entry name" value="Sm_dom_euk/arc"/>
</dbReference>
<dbReference type="OrthoDB" id="368909at2759"/>
<dbReference type="InterPro" id="IPR034110">
    <property type="entry name" value="LSMD1_Sm"/>
</dbReference>
<dbReference type="PANTHER" id="PTHR10701">
    <property type="entry name" value="SMALL NUCLEAR RIBONUCLEOPROTEIN-ASSOCIATED PROTEIN B AND N"/>
    <property type="match status" value="1"/>
</dbReference>
<dbReference type="CDD" id="cd06168">
    <property type="entry name" value="LSMD1"/>
    <property type="match status" value="1"/>
</dbReference>
<dbReference type="SUPFAM" id="SSF50182">
    <property type="entry name" value="Sm-like ribonucleoproteins"/>
    <property type="match status" value="1"/>
</dbReference>
<dbReference type="InterPro" id="IPR010920">
    <property type="entry name" value="LSM_dom_sf"/>
</dbReference>
<protein>
    <recommendedName>
        <fullName evidence="2">Sm domain-containing protein</fullName>
    </recommendedName>
</protein>
<name>A0A8H5D9J8_9AGAR</name>
<dbReference type="AlphaFoldDB" id="A0A8H5D9J8"/>
<comment type="caution">
    <text evidence="3">The sequence shown here is derived from an EMBL/GenBank/DDBJ whole genome shotgun (WGS) entry which is preliminary data.</text>
</comment>
<dbReference type="GO" id="GO:0031417">
    <property type="term" value="C:NatC complex"/>
    <property type="evidence" value="ECO:0007669"/>
    <property type="project" value="InterPro"/>
</dbReference>
<accession>A0A8H5D9J8</accession>
<dbReference type="Proteomes" id="UP000559027">
    <property type="component" value="Unassembled WGS sequence"/>
</dbReference>
<sequence>MSSPPVIHLKHMPQHPTSVPQTPAITKLQSLLRQFVRITTSDGRIFIGTFTGTDKLLNIILTNAEEYRVQGSDELPDGRYVSLVMIPWRHITGVEAPARWLEGRNQVASPDMSMYF</sequence>
<dbReference type="EMBL" id="JAACJO010000007">
    <property type="protein sequence ID" value="KAF5356132.1"/>
    <property type="molecule type" value="Genomic_DNA"/>
</dbReference>
<keyword evidence="4" id="KW-1185">Reference proteome</keyword>
<evidence type="ECO:0000313" key="3">
    <source>
        <dbReference type="EMBL" id="KAF5356132.1"/>
    </source>
</evidence>
<dbReference type="Gene3D" id="2.30.30.100">
    <property type="match status" value="1"/>
</dbReference>
<evidence type="ECO:0000259" key="2">
    <source>
        <dbReference type="SMART" id="SM00651"/>
    </source>
</evidence>
<evidence type="ECO:0000313" key="4">
    <source>
        <dbReference type="Proteomes" id="UP000559027"/>
    </source>
</evidence>
<dbReference type="InterPro" id="IPR050914">
    <property type="entry name" value="snRNP_SmB/NAA38-like"/>
</dbReference>
<dbReference type="PANTHER" id="PTHR10701:SF5">
    <property type="entry name" value="N-ALPHA-ACETYLTRANSFERASE 38, NATC AUXILIARY SUBUNIT"/>
    <property type="match status" value="1"/>
</dbReference>
<proteinExistence type="predicted"/>
<gene>
    <name evidence="3" type="ORF">D9756_004288</name>
</gene>
<evidence type="ECO:0000256" key="1">
    <source>
        <dbReference type="SAM" id="MobiDB-lite"/>
    </source>
</evidence>
<dbReference type="Pfam" id="PF01423">
    <property type="entry name" value="LSM"/>
    <property type="match status" value="1"/>
</dbReference>
<feature type="region of interest" description="Disordered" evidence="1">
    <location>
        <begin position="1"/>
        <end position="20"/>
    </location>
</feature>
<dbReference type="SMART" id="SM00651">
    <property type="entry name" value="Sm"/>
    <property type="match status" value="1"/>
</dbReference>
<organism evidence="3 4">
    <name type="scientific">Leucocoprinus leucothites</name>
    <dbReference type="NCBI Taxonomy" id="201217"/>
    <lineage>
        <taxon>Eukaryota</taxon>
        <taxon>Fungi</taxon>
        <taxon>Dikarya</taxon>
        <taxon>Basidiomycota</taxon>
        <taxon>Agaricomycotina</taxon>
        <taxon>Agaricomycetes</taxon>
        <taxon>Agaricomycetidae</taxon>
        <taxon>Agaricales</taxon>
        <taxon>Agaricineae</taxon>
        <taxon>Agaricaceae</taxon>
        <taxon>Leucocoprinus</taxon>
    </lineage>
</organism>
<reference evidence="3 4" key="1">
    <citation type="journal article" date="2020" name="ISME J.">
        <title>Uncovering the hidden diversity of litter-decomposition mechanisms in mushroom-forming fungi.</title>
        <authorList>
            <person name="Floudas D."/>
            <person name="Bentzer J."/>
            <person name="Ahren D."/>
            <person name="Johansson T."/>
            <person name="Persson P."/>
            <person name="Tunlid A."/>
        </authorList>
    </citation>
    <scope>NUCLEOTIDE SEQUENCE [LARGE SCALE GENOMIC DNA]</scope>
    <source>
        <strain evidence="3 4">CBS 146.42</strain>
    </source>
</reference>
<feature type="domain" description="Sm" evidence="2">
    <location>
        <begin position="26"/>
        <end position="96"/>
    </location>
</feature>